<reference evidence="2" key="2">
    <citation type="submission" date="2020-09" db="EMBL/GenBank/DDBJ databases">
        <title>Reference genome assembly for Australian Ascochyta lentis isolate Al4.</title>
        <authorList>
            <person name="Lee R.C."/>
            <person name="Farfan-Caceres L.M."/>
            <person name="Debler J.W."/>
            <person name="Williams A.H."/>
            <person name="Henares B.M."/>
        </authorList>
    </citation>
    <scope>NUCLEOTIDE SEQUENCE</scope>
    <source>
        <strain evidence="2">Al4</strain>
    </source>
</reference>
<name>A0A8H7IY39_9PLEO</name>
<dbReference type="EMBL" id="RZGK01000015">
    <property type="protein sequence ID" value="KAF9693676.1"/>
    <property type="molecule type" value="Genomic_DNA"/>
</dbReference>
<feature type="compositionally biased region" description="Low complexity" evidence="1">
    <location>
        <begin position="1"/>
        <end position="17"/>
    </location>
</feature>
<feature type="region of interest" description="Disordered" evidence="1">
    <location>
        <begin position="1"/>
        <end position="91"/>
    </location>
</feature>
<feature type="compositionally biased region" description="Acidic residues" evidence="1">
    <location>
        <begin position="43"/>
        <end position="56"/>
    </location>
</feature>
<sequence length="141" mass="14867">MPPHATRATTRGAGKAKASAKKKAIDDENDDFPPDKDKSSGEDPAEDEAVELDDDSASASNQGKGKDTKKPGTKKRSALGKSRASKRRRVATVATAIREGTCAKFSQPADIDGLIGLGLEDVAVEIGEASTPILNRFIQFV</sequence>
<gene>
    <name evidence="2" type="ORF">EKO04_008347</name>
</gene>
<protein>
    <submittedName>
        <fullName evidence="2">Uncharacterized protein</fullName>
    </submittedName>
</protein>
<keyword evidence="3" id="KW-1185">Reference proteome</keyword>
<evidence type="ECO:0000256" key="1">
    <source>
        <dbReference type="SAM" id="MobiDB-lite"/>
    </source>
</evidence>
<comment type="caution">
    <text evidence="2">The sequence shown here is derived from an EMBL/GenBank/DDBJ whole genome shotgun (WGS) entry which is preliminary data.</text>
</comment>
<accession>A0A8H7IY39</accession>
<reference evidence="2" key="1">
    <citation type="submission" date="2018-12" db="EMBL/GenBank/DDBJ databases">
        <authorList>
            <person name="Syme R.A."/>
            <person name="Farfan-Caceres L."/>
            <person name="Lichtenzveig J."/>
        </authorList>
    </citation>
    <scope>NUCLEOTIDE SEQUENCE</scope>
    <source>
        <strain evidence="2">Al4</strain>
    </source>
</reference>
<organism evidence="2 3">
    <name type="scientific">Ascochyta lentis</name>
    <dbReference type="NCBI Taxonomy" id="205686"/>
    <lineage>
        <taxon>Eukaryota</taxon>
        <taxon>Fungi</taxon>
        <taxon>Dikarya</taxon>
        <taxon>Ascomycota</taxon>
        <taxon>Pezizomycotina</taxon>
        <taxon>Dothideomycetes</taxon>
        <taxon>Pleosporomycetidae</taxon>
        <taxon>Pleosporales</taxon>
        <taxon>Pleosporineae</taxon>
        <taxon>Didymellaceae</taxon>
        <taxon>Ascochyta</taxon>
    </lineage>
</organism>
<proteinExistence type="predicted"/>
<dbReference type="Proteomes" id="UP000651452">
    <property type="component" value="Unassembled WGS sequence"/>
</dbReference>
<dbReference type="AlphaFoldDB" id="A0A8H7IY39"/>
<evidence type="ECO:0000313" key="3">
    <source>
        <dbReference type="Proteomes" id="UP000651452"/>
    </source>
</evidence>
<evidence type="ECO:0000313" key="2">
    <source>
        <dbReference type="EMBL" id="KAF9693676.1"/>
    </source>
</evidence>
<feature type="compositionally biased region" description="Basic residues" evidence="1">
    <location>
        <begin position="71"/>
        <end position="90"/>
    </location>
</feature>